<dbReference type="PANTHER" id="PTHR33303">
    <property type="entry name" value="CYTOPLASMIC PROTEIN-RELATED"/>
    <property type="match status" value="1"/>
</dbReference>
<dbReference type="Gene3D" id="3.40.50.150">
    <property type="entry name" value="Vaccinia Virus protein VP39"/>
    <property type="match status" value="1"/>
</dbReference>
<dbReference type="Pfam" id="PF10294">
    <property type="entry name" value="Methyltransf_16"/>
    <property type="match status" value="1"/>
</dbReference>
<dbReference type="InterPro" id="IPR003781">
    <property type="entry name" value="CoA-bd"/>
</dbReference>
<dbReference type="InterPro" id="IPR036291">
    <property type="entry name" value="NAD(P)-bd_dom_sf"/>
</dbReference>
<keyword evidence="3" id="KW-1185">Reference proteome</keyword>
<dbReference type="Gene3D" id="3.40.50.720">
    <property type="entry name" value="NAD(P)-binding Rossmann-like Domain"/>
    <property type="match status" value="1"/>
</dbReference>
<dbReference type="EMBL" id="JAEPRB010000021">
    <property type="protein sequence ID" value="KAG2225999.1"/>
    <property type="molecule type" value="Genomic_DNA"/>
</dbReference>
<dbReference type="SUPFAM" id="SSF51735">
    <property type="entry name" value="NAD(P)-binding Rossmann-fold domains"/>
    <property type="match status" value="1"/>
</dbReference>
<dbReference type="Pfam" id="PF13380">
    <property type="entry name" value="CoA_binding_2"/>
    <property type="match status" value="1"/>
</dbReference>
<dbReference type="PANTHER" id="PTHR33303:SF2">
    <property type="entry name" value="COA-BINDING DOMAIN-CONTAINING PROTEIN"/>
    <property type="match status" value="1"/>
</dbReference>
<comment type="caution">
    <text evidence="2">The sequence shown here is derived from an EMBL/GenBank/DDBJ whole genome shotgun (WGS) entry which is preliminary data.</text>
</comment>
<dbReference type="InterPro" id="IPR019410">
    <property type="entry name" value="Methyltransf_16"/>
</dbReference>
<dbReference type="SMART" id="SM00881">
    <property type="entry name" value="CoA_binding"/>
    <property type="match status" value="1"/>
</dbReference>
<dbReference type="AlphaFoldDB" id="A0A8H7VT06"/>
<dbReference type="Proteomes" id="UP000646827">
    <property type="component" value="Unassembled WGS sequence"/>
</dbReference>
<protein>
    <recommendedName>
        <fullName evidence="1">CoA-binding domain-containing protein</fullName>
    </recommendedName>
</protein>
<evidence type="ECO:0000259" key="1">
    <source>
        <dbReference type="SMART" id="SM00881"/>
    </source>
</evidence>
<sequence length="439" mass="49120">MNPVTAYRFITGNQFAVVGASTDRSKYGNRVLRWYQSNNLPVVPKETTVESITAIASIDQLNDPMNTAISIITPPKVTLEVLKKAKELGIQKIWLQPGAEDKAVLDYARDAELDIIAGGPCILVLGPASTQMAPAISDCSRDDHDFLIGNRPEGLNVVATQGPPSAWKDQLSHLSLKQDVEEFGLAGKIWQAAYILQSYFSSDTQTEPKPSIPPEYFRNNNTSYSTPTKPYRILELGAGTGYVGIWLAKMLRKPCEVIITDLEQILPLIQDNVNAHYEPVMDGDSATVRVERLHWGNSKDTANIIRDGPIDLIVISDCVYFPELFNILTTTLVEICTSPETKIVIGYKCRSLEKESGFWQDYFGRYFEYEPVRKLEPEERVDNDEKEEGKTKVKQVVPGGLLGEEEQVYVFIGNRRPRGLIKAADDTFTTLMFCNMIDI</sequence>
<dbReference type="CDD" id="cd02440">
    <property type="entry name" value="AdoMet_MTases"/>
    <property type="match status" value="1"/>
</dbReference>
<evidence type="ECO:0000313" key="2">
    <source>
        <dbReference type="EMBL" id="KAG2225999.1"/>
    </source>
</evidence>
<proteinExistence type="predicted"/>
<dbReference type="SUPFAM" id="SSF53335">
    <property type="entry name" value="S-adenosyl-L-methionine-dependent methyltransferases"/>
    <property type="match status" value="1"/>
</dbReference>
<evidence type="ECO:0000313" key="3">
    <source>
        <dbReference type="Proteomes" id="UP000646827"/>
    </source>
</evidence>
<name>A0A8H7VT06_9FUNG</name>
<dbReference type="InterPro" id="IPR029063">
    <property type="entry name" value="SAM-dependent_MTases_sf"/>
</dbReference>
<accession>A0A8H7VT06</accession>
<feature type="domain" description="CoA-binding" evidence="1">
    <location>
        <begin position="9"/>
        <end position="99"/>
    </location>
</feature>
<gene>
    <name evidence="2" type="ORF">INT45_002465</name>
</gene>
<organism evidence="2 3">
    <name type="scientific">Circinella minor</name>
    <dbReference type="NCBI Taxonomy" id="1195481"/>
    <lineage>
        <taxon>Eukaryota</taxon>
        <taxon>Fungi</taxon>
        <taxon>Fungi incertae sedis</taxon>
        <taxon>Mucoromycota</taxon>
        <taxon>Mucoromycotina</taxon>
        <taxon>Mucoromycetes</taxon>
        <taxon>Mucorales</taxon>
        <taxon>Lichtheimiaceae</taxon>
        <taxon>Circinella</taxon>
    </lineage>
</organism>
<dbReference type="OrthoDB" id="413520at2759"/>
<reference evidence="2 3" key="1">
    <citation type="submission" date="2020-12" db="EMBL/GenBank/DDBJ databases">
        <title>Metabolic potential, ecology and presence of endohyphal bacteria is reflected in genomic diversity of Mucoromycotina.</title>
        <authorList>
            <person name="Muszewska A."/>
            <person name="Okrasinska A."/>
            <person name="Steczkiewicz K."/>
            <person name="Drgas O."/>
            <person name="Orlowska M."/>
            <person name="Perlinska-Lenart U."/>
            <person name="Aleksandrzak-Piekarczyk T."/>
            <person name="Szatraj K."/>
            <person name="Zielenkiewicz U."/>
            <person name="Pilsyk S."/>
            <person name="Malc E."/>
            <person name="Mieczkowski P."/>
            <person name="Kruszewska J.S."/>
            <person name="Biernat P."/>
            <person name="Pawlowska J."/>
        </authorList>
    </citation>
    <scope>NUCLEOTIDE SEQUENCE [LARGE SCALE GENOMIC DNA]</scope>
    <source>
        <strain evidence="2 3">CBS 142.35</strain>
    </source>
</reference>